<evidence type="ECO:0008006" key="11">
    <source>
        <dbReference type="Google" id="ProtNLM"/>
    </source>
</evidence>
<feature type="domain" description="LamG-like jellyroll fold" evidence="8">
    <location>
        <begin position="93"/>
        <end position="241"/>
    </location>
</feature>
<gene>
    <name evidence="9" type="ORF">Hsar01_00627</name>
</gene>
<feature type="domain" description="Laminin G" evidence="7">
    <location>
        <begin position="93"/>
        <end position="236"/>
    </location>
</feature>
<dbReference type="PANTHER" id="PTHR42535">
    <property type="entry name" value="OOKINETE PROTEIN, PUTATIVE-RELATED"/>
    <property type="match status" value="1"/>
</dbReference>
<evidence type="ECO:0000259" key="7">
    <source>
        <dbReference type="SMART" id="SM00282"/>
    </source>
</evidence>
<evidence type="ECO:0000256" key="1">
    <source>
        <dbReference type="ARBA" id="ARBA00004613"/>
    </source>
</evidence>
<dbReference type="Gene3D" id="2.60.120.200">
    <property type="match status" value="2"/>
</dbReference>
<feature type="compositionally biased region" description="Acidic residues" evidence="6">
    <location>
        <begin position="410"/>
        <end position="420"/>
    </location>
</feature>
<feature type="region of interest" description="Disordered" evidence="6">
    <location>
        <begin position="287"/>
        <end position="475"/>
    </location>
</feature>
<dbReference type="InterPro" id="IPR059100">
    <property type="entry name" value="TSP3_bac"/>
</dbReference>
<reference evidence="9 10" key="1">
    <citation type="submission" date="2024-02" db="EMBL/GenBank/DDBJ databases">
        <title>Haloferula sargassicola NBRC 104335.</title>
        <authorList>
            <person name="Ichikawa N."/>
            <person name="Katano-Makiyama Y."/>
            <person name="Hidaka K."/>
        </authorList>
    </citation>
    <scope>NUCLEOTIDE SEQUENCE [LARGE SCALE GENOMIC DNA]</scope>
    <source>
        <strain evidence="9 10">NBRC 104335</strain>
    </source>
</reference>
<keyword evidence="2" id="KW-0964">Secreted</keyword>
<keyword evidence="4" id="KW-0106">Calcium</keyword>
<feature type="compositionally biased region" description="Basic and acidic residues" evidence="6">
    <location>
        <begin position="394"/>
        <end position="409"/>
    </location>
</feature>
<dbReference type="InterPro" id="IPR006558">
    <property type="entry name" value="LamG-like"/>
</dbReference>
<feature type="compositionally biased region" description="Acidic residues" evidence="6">
    <location>
        <begin position="441"/>
        <end position="453"/>
    </location>
</feature>
<feature type="compositionally biased region" description="Polar residues" evidence="6">
    <location>
        <begin position="345"/>
        <end position="354"/>
    </location>
</feature>
<proteinExistence type="predicted"/>
<accession>A0ABP9UIE3</accession>
<evidence type="ECO:0000313" key="10">
    <source>
        <dbReference type="Proteomes" id="UP001476282"/>
    </source>
</evidence>
<dbReference type="PANTHER" id="PTHR42535:SF2">
    <property type="entry name" value="CHROMOSOME UNDETERMINED SCAFFOLD_146, WHOLE GENOME SHOTGUN SEQUENCE"/>
    <property type="match status" value="1"/>
</dbReference>
<sequence length="858" mass="88935">MKSSIHFLIPIALTATHARADLIAHYRFDEAASATTAANEVTGSTEGLVGSAVTTGVTGIAGNAYQFGGATATQDDIVDMGTASFFAAIAASGKLSIAAWVNTTDTTGNRNTVVFAGDDTSSISFTDFGVAAGQAGHEGEVTARNRPNLPGAGAQQGGIYSTGVTVNDGNWHHLAITVDLSTALLSLYVDGVLANTQTMGTADFPTFNNFEIGRLGRSSPVDPFQGLIDDVQVYDQALTEEQVGYLHDHPGDAFTAADSDLDGLADVWEILYFGNIEAYGGNDIGPDNDGATNLQEQAAGTNPTLADTDDDGRTDGDELNTPPLTDPLDADSDDDTLTDGDEVNTYLTDPNSADSDSDNLPDAWEISVSLDPNSDAGDDGEFGNPDGDGLDNGQEYHDGVNSTDPHKADTDDDGYDDEQEDRIGVWGGEAFTGTNPTNPDTDGDGLLDGEENPDLAYAAGVTPGTDPNLADTDEDGFNDYAEFTHGTDPTDGASFPTAAKGLVAHYKFDESAGAGTAANELGSDPGAIGTAVVTGVAGISGSAVQLNDLAGQDDIIDMGQAGFLTDITAGKALTFTAWIKSTDTSGGRNVFISAANSAAEKSYVDMTIAGGTTTLGALSSRLRPGGDTNIAELFSTSAPGAVVVNDDAWHHVAMTLDLETATLRQFVDGVLTAETTAVPLAQFPLFNNFEVGRLGRATPTDAFQGLIDDVQVYNEALTPARIASLYETPGVSADEDHDRLDDLWEIQYFGSITAQDGSGDPDGDGILNEEEETAGTLPVVISTLEVTSAEFTAGGDFIITFTGSPDTAYELTKSTTLGDFVPLDPAVNVTTDALGQGSATVPAAEASDPAEFYRLEGP</sequence>
<dbReference type="RefSeq" id="WP_353565570.1">
    <property type="nucleotide sequence ID" value="NZ_BAABRI010000003.1"/>
</dbReference>
<keyword evidence="3" id="KW-0732">Signal</keyword>
<keyword evidence="10" id="KW-1185">Reference proteome</keyword>
<feature type="compositionally biased region" description="Polar residues" evidence="6">
    <location>
        <begin position="290"/>
        <end position="305"/>
    </location>
</feature>
<evidence type="ECO:0000256" key="6">
    <source>
        <dbReference type="SAM" id="MobiDB-lite"/>
    </source>
</evidence>
<dbReference type="InterPro" id="IPR001791">
    <property type="entry name" value="Laminin_G"/>
</dbReference>
<dbReference type="SMART" id="SM00560">
    <property type="entry name" value="LamGL"/>
    <property type="match status" value="2"/>
</dbReference>
<dbReference type="Proteomes" id="UP001476282">
    <property type="component" value="Unassembled WGS sequence"/>
</dbReference>
<name>A0ABP9UIE3_9BACT</name>
<feature type="compositionally biased region" description="Acidic residues" evidence="6">
    <location>
        <begin position="328"/>
        <end position="342"/>
    </location>
</feature>
<dbReference type="SMART" id="SM00282">
    <property type="entry name" value="LamG"/>
    <property type="match status" value="2"/>
</dbReference>
<evidence type="ECO:0000256" key="4">
    <source>
        <dbReference type="ARBA" id="ARBA00022837"/>
    </source>
</evidence>
<evidence type="ECO:0000256" key="2">
    <source>
        <dbReference type="ARBA" id="ARBA00022525"/>
    </source>
</evidence>
<comment type="caution">
    <text evidence="9">The sequence shown here is derived from an EMBL/GenBank/DDBJ whole genome shotgun (WGS) entry which is preliminary data.</text>
</comment>
<feature type="domain" description="LamG-like jellyroll fold" evidence="8">
    <location>
        <begin position="571"/>
        <end position="720"/>
    </location>
</feature>
<dbReference type="InterPro" id="IPR013320">
    <property type="entry name" value="ConA-like_dom_sf"/>
</dbReference>
<feature type="domain" description="Laminin G" evidence="7">
    <location>
        <begin position="571"/>
        <end position="715"/>
    </location>
</feature>
<dbReference type="EMBL" id="BAABRI010000003">
    <property type="protein sequence ID" value="GAA5481418.1"/>
    <property type="molecule type" value="Genomic_DNA"/>
</dbReference>
<evidence type="ECO:0000256" key="5">
    <source>
        <dbReference type="ARBA" id="ARBA00023157"/>
    </source>
</evidence>
<dbReference type="SUPFAM" id="SSF49899">
    <property type="entry name" value="Concanavalin A-like lectins/glucanases"/>
    <property type="match status" value="2"/>
</dbReference>
<dbReference type="Pfam" id="PF18884">
    <property type="entry name" value="TSP3_bac"/>
    <property type="match status" value="4"/>
</dbReference>
<dbReference type="Pfam" id="PF13385">
    <property type="entry name" value="Laminin_G_3"/>
    <property type="match status" value="2"/>
</dbReference>
<keyword evidence="5" id="KW-1015">Disulfide bond</keyword>
<evidence type="ECO:0000259" key="8">
    <source>
        <dbReference type="SMART" id="SM00560"/>
    </source>
</evidence>
<comment type="subcellular location">
    <subcellularLocation>
        <location evidence="1">Secreted</location>
    </subcellularLocation>
</comment>
<evidence type="ECO:0000256" key="3">
    <source>
        <dbReference type="ARBA" id="ARBA00022729"/>
    </source>
</evidence>
<organism evidence="9 10">
    <name type="scientific">Haloferula sargassicola</name>
    <dbReference type="NCBI Taxonomy" id="490096"/>
    <lineage>
        <taxon>Bacteria</taxon>
        <taxon>Pseudomonadati</taxon>
        <taxon>Verrucomicrobiota</taxon>
        <taxon>Verrucomicrobiia</taxon>
        <taxon>Verrucomicrobiales</taxon>
        <taxon>Verrucomicrobiaceae</taxon>
        <taxon>Haloferula</taxon>
    </lineage>
</organism>
<protein>
    <recommendedName>
        <fullName evidence="11">LamG-like jellyroll fold domain-containing protein</fullName>
    </recommendedName>
</protein>
<evidence type="ECO:0000313" key="9">
    <source>
        <dbReference type="EMBL" id="GAA5481418.1"/>
    </source>
</evidence>